<dbReference type="NCBIfam" id="TIGR00756">
    <property type="entry name" value="PPR"/>
    <property type="match status" value="5"/>
</dbReference>
<organism evidence="5 6">
    <name type="scientific">Powellomyces hirtus</name>
    <dbReference type="NCBI Taxonomy" id="109895"/>
    <lineage>
        <taxon>Eukaryota</taxon>
        <taxon>Fungi</taxon>
        <taxon>Fungi incertae sedis</taxon>
        <taxon>Chytridiomycota</taxon>
        <taxon>Chytridiomycota incertae sedis</taxon>
        <taxon>Chytridiomycetes</taxon>
        <taxon>Spizellomycetales</taxon>
        <taxon>Powellomycetaceae</taxon>
        <taxon>Powellomyces</taxon>
    </lineage>
</organism>
<dbReference type="Gene3D" id="1.25.40.10">
    <property type="entry name" value="Tetratricopeptide repeat domain"/>
    <property type="match status" value="3"/>
</dbReference>
<dbReference type="InterPro" id="IPR002885">
    <property type="entry name" value="PPR_rpt"/>
</dbReference>
<evidence type="ECO:0000313" key="5">
    <source>
        <dbReference type="EMBL" id="TPX60249.1"/>
    </source>
</evidence>
<comment type="caution">
    <text evidence="5">The sequence shown here is derived from an EMBL/GenBank/DDBJ whole genome shotgun (WGS) entry which is preliminary data.</text>
</comment>
<dbReference type="PROSITE" id="PS51375">
    <property type="entry name" value="PPR"/>
    <property type="match status" value="8"/>
</dbReference>
<keyword evidence="1" id="KW-0677">Repeat</keyword>
<dbReference type="Pfam" id="PF17177">
    <property type="entry name" value="PPR_long"/>
    <property type="match status" value="1"/>
</dbReference>
<feature type="repeat" description="PPR" evidence="2">
    <location>
        <begin position="433"/>
        <end position="463"/>
    </location>
</feature>
<dbReference type="AlphaFoldDB" id="A0A507E869"/>
<feature type="region of interest" description="Disordered" evidence="3">
    <location>
        <begin position="66"/>
        <end position="105"/>
    </location>
</feature>
<proteinExistence type="predicted"/>
<dbReference type="EMBL" id="QEAQ01000017">
    <property type="protein sequence ID" value="TPX60249.1"/>
    <property type="molecule type" value="Genomic_DNA"/>
</dbReference>
<dbReference type="PANTHER" id="PTHR47933">
    <property type="entry name" value="PENTATRICOPEPTIDE REPEAT-CONTAINING PROTEIN 1, MITOCHONDRIAL"/>
    <property type="match status" value="1"/>
</dbReference>
<name>A0A507E869_9FUNG</name>
<sequence>MHCLLRTQRSGAAVIAARCTRPTLDRSSSIQVLSRLEYTTSQRPPQAPGFARGKVRVVYNGKKMYGGDRNDVGPSENTIYGHRNDVGPSGNRMYGDRNDRHDRYDRAPRFDRAPKRNELSTTFERRERPKVVEDPFDEVVRGPPRKVYPPDFAGFEKGLKEGDRVGAWLKFQDLIFDETERAQLKLSHFEDLMNLLVSHRPPKIDYALQVFGMMKEQGFLPTTDMYNILMTGYARLGDLEGCRNVLRKLAAQGLAPNMHTYNLFMKMYVNIGQFDAAVKFFDRMINEGVAPDVTSFNVLMGGAADEGRAEMVWKYYQDMLDLTYEPNERTFSILIKMHVRHGDLEMAEKWFADKKARGLQPDAYDYSTIMSGFAKKAQLEKVQEYFEKLVEDKLEPDSHTFNSVIHAQANLGDLDGAIRTVDDMVKTYKLQPDAVLYQTLAHAFCKAGRPLEAEQLIAAMKRAHPKHAKQILPGLYRSIITAYAKLLNVADATRVLLQSETDGHPVSRVGYNIVLEAAAKAFQTDVLEDLWSRLRYSPQLSAANYATNGPNEITYATVIEGFIVVNNTKRAMELYHDMLRQDRMEPSFEICSALIRALIRAREWKNAAFVLSRMRAGAGKGSEDRPLGKSFDDASDQFTKLLIETGQELENAAMVAESTPDTLADGTMVKQQCDIVLALYKELMFASANITATSSPLNPEVFRLAMEAHRQRRDPFNMVVVFVALQQHAASTQTQIPPQAIATLLLGVRHLAQLKTARAAIEMLTTQNQKPSALQKQFTLNRPAYIHLLHLEARCALPDHMVGTVVDMRNEGHEITPREYVDLLRTFADAIAGAVKSNSYEWKKQLTNARAAFMAFVKDMQPHLLEREDGDGTDFENDVDELSGFKPVRGARSKGDFGKQMSALIP</sequence>
<feature type="repeat" description="PPR" evidence="2">
    <location>
        <begin position="397"/>
        <end position="427"/>
    </location>
</feature>
<dbReference type="InterPro" id="IPR051240">
    <property type="entry name" value="Mito_RNA-Proc/Resp"/>
</dbReference>
<dbReference type="PANTHER" id="PTHR47933:SF11">
    <property type="entry name" value="PENTATRICOPEPTIDE REPEAT-CONTAINING PROTEIN 2"/>
    <property type="match status" value="1"/>
</dbReference>
<dbReference type="SUPFAM" id="SSF81901">
    <property type="entry name" value="HCP-like"/>
    <property type="match status" value="1"/>
</dbReference>
<feature type="repeat" description="PPR" evidence="2">
    <location>
        <begin position="257"/>
        <end position="291"/>
    </location>
</feature>
<accession>A0A507E869</accession>
<evidence type="ECO:0000256" key="2">
    <source>
        <dbReference type="PROSITE-ProRule" id="PRU00708"/>
    </source>
</evidence>
<dbReference type="GO" id="GO:0003729">
    <property type="term" value="F:mRNA binding"/>
    <property type="evidence" value="ECO:0007669"/>
    <property type="project" value="TreeGrafter"/>
</dbReference>
<dbReference type="Proteomes" id="UP000318582">
    <property type="component" value="Unassembled WGS sequence"/>
</dbReference>
<feature type="repeat" description="PPR" evidence="2">
    <location>
        <begin position="222"/>
        <end position="256"/>
    </location>
</feature>
<evidence type="ECO:0000259" key="4">
    <source>
        <dbReference type="Pfam" id="PF17177"/>
    </source>
</evidence>
<gene>
    <name evidence="5" type="ORF">PhCBS80983_g01926</name>
</gene>
<dbReference type="Pfam" id="PF01535">
    <property type="entry name" value="PPR"/>
    <property type="match status" value="2"/>
</dbReference>
<feature type="domain" description="PROP1-like PPR" evidence="4">
    <location>
        <begin position="160"/>
        <end position="334"/>
    </location>
</feature>
<feature type="repeat" description="PPR" evidence="2">
    <location>
        <begin position="327"/>
        <end position="361"/>
    </location>
</feature>
<dbReference type="InterPro" id="IPR033443">
    <property type="entry name" value="PROP1-like_PPR_dom"/>
</dbReference>
<feature type="repeat" description="PPR" evidence="2">
    <location>
        <begin position="292"/>
        <end position="326"/>
    </location>
</feature>
<dbReference type="InterPro" id="IPR011990">
    <property type="entry name" value="TPR-like_helical_dom_sf"/>
</dbReference>
<dbReference type="Pfam" id="PF13812">
    <property type="entry name" value="PPR_3"/>
    <property type="match status" value="1"/>
</dbReference>
<evidence type="ECO:0000256" key="3">
    <source>
        <dbReference type="SAM" id="MobiDB-lite"/>
    </source>
</evidence>
<evidence type="ECO:0000313" key="6">
    <source>
        <dbReference type="Proteomes" id="UP000318582"/>
    </source>
</evidence>
<feature type="compositionally biased region" description="Basic and acidic residues" evidence="3">
    <location>
        <begin position="94"/>
        <end position="105"/>
    </location>
</feature>
<feature type="repeat" description="PPR" evidence="2">
    <location>
        <begin position="551"/>
        <end position="586"/>
    </location>
</feature>
<evidence type="ECO:0000256" key="1">
    <source>
        <dbReference type="ARBA" id="ARBA00022737"/>
    </source>
</evidence>
<keyword evidence="6" id="KW-1185">Reference proteome</keyword>
<protein>
    <recommendedName>
        <fullName evidence="4">PROP1-like PPR domain-containing protein</fullName>
    </recommendedName>
</protein>
<reference evidence="5 6" key="1">
    <citation type="journal article" date="2019" name="Sci. Rep.">
        <title>Comparative genomics of chytrid fungi reveal insights into the obligate biotrophic and pathogenic lifestyle of Synchytrium endobioticum.</title>
        <authorList>
            <person name="van de Vossenberg B.T.L.H."/>
            <person name="Warris S."/>
            <person name="Nguyen H.D.T."/>
            <person name="van Gent-Pelzer M.P.E."/>
            <person name="Joly D.L."/>
            <person name="van de Geest H.C."/>
            <person name="Bonants P.J.M."/>
            <person name="Smith D.S."/>
            <person name="Levesque C.A."/>
            <person name="van der Lee T.A.J."/>
        </authorList>
    </citation>
    <scope>NUCLEOTIDE SEQUENCE [LARGE SCALE GENOMIC DNA]</scope>
    <source>
        <strain evidence="5 6">CBS 809.83</strain>
    </source>
</reference>
<dbReference type="STRING" id="109895.A0A507E869"/>
<feature type="repeat" description="PPR" evidence="2">
    <location>
        <begin position="362"/>
        <end position="396"/>
    </location>
</feature>